<comment type="caution">
    <text evidence="2">The sequence shown here is derived from an EMBL/GenBank/DDBJ whole genome shotgun (WGS) entry which is preliminary data.</text>
</comment>
<dbReference type="AlphaFoldDB" id="A0A7W6CLQ4"/>
<evidence type="ECO:0000259" key="1">
    <source>
        <dbReference type="Pfam" id="PF01850"/>
    </source>
</evidence>
<name>A0A7W6CLQ4_9HYPH</name>
<dbReference type="Proteomes" id="UP000582090">
    <property type="component" value="Unassembled WGS sequence"/>
</dbReference>
<feature type="domain" description="PIN" evidence="1">
    <location>
        <begin position="7"/>
        <end position="106"/>
    </location>
</feature>
<dbReference type="SUPFAM" id="SSF88723">
    <property type="entry name" value="PIN domain-like"/>
    <property type="match status" value="1"/>
</dbReference>
<proteinExistence type="predicted"/>
<dbReference type="RefSeq" id="WP_183899064.1">
    <property type="nucleotide sequence ID" value="NZ_JACIDW010000002.1"/>
</dbReference>
<dbReference type="InterPro" id="IPR002716">
    <property type="entry name" value="PIN_dom"/>
</dbReference>
<dbReference type="CDD" id="cd18683">
    <property type="entry name" value="PIN_VapC-like"/>
    <property type="match status" value="1"/>
</dbReference>
<organism evidence="2 3">
    <name type="scientific">Rhizobium metallidurans</name>
    <dbReference type="NCBI Taxonomy" id="1265931"/>
    <lineage>
        <taxon>Bacteria</taxon>
        <taxon>Pseudomonadati</taxon>
        <taxon>Pseudomonadota</taxon>
        <taxon>Alphaproteobacteria</taxon>
        <taxon>Hyphomicrobiales</taxon>
        <taxon>Rhizobiaceae</taxon>
        <taxon>Rhizobium/Agrobacterium group</taxon>
        <taxon>Rhizobium</taxon>
    </lineage>
</organism>
<keyword evidence="3" id="KW-1185">Reference proteome</keyword>
<dbReference type="Gene3D" id="3.40.50.1010">
    <property type="entry name" value="5'-nuclease"/>
    <property type="match status" value="1"/>
</dbReference>
<protein>
    <submittedName>
        <fullName evidence="2">Putative nucleic-acid-binding protein</fullName>
    </submittedName>
</protein>
<gene>
    <name evidence="2" type="ORF">GGQ67_000970</name>
</gene>
<evidence type="ECO:0000313" key="3">
    <source>
        <dbReference type="Proteomes" id="UP000582090"/>
    </source>
</evidence>
<reference evidence="2 3" key="1">
    <citation type="submission" date="2020-08" db="EMBL/GenBank/DDBJ databases">
        <title>Genomic Encyclopedia of Type Strains, Phase IV (KMG-IV): sequencing the most valuable type-strain genomes for metagenomic binning, comparative biology and taxonomic classification.</title>
        <authorList>
            <person name="Goeker M."/>
        </authorList>
    </citation>
    <scope>NUCLEOTIDE SEQUENCE [LARGE SCALE GENOMIC DNA]</scope>
    <source>
        <strain evidence="2 3">DSM 26575</strain>
    </source>
</reference>
<accession>A0A7W6CLQ4</accession>
<sequence length="128" mass="14835">MKTTRTVDTNILVRLFAQDDDEQWATASDIITRYRLVVLSTVLLETEWVLRSRYSFGRPRIIALFQAMLLSENFIFAERERVIRTLEAFSNGIDFADAFHISTFITFDRNLVKLAQKHMNSVSVELAS</sequence>
<dbReference type="Pfam" id="PF01850">
    <property type="entry name" value="PIN"/>
    <property type="match status" value="1"/>
</dbReference>
<evidence type="ECO:0000313" key="2">
    <source>
        <dbReference type="EMBL" id="MBB3963345.1"/>
    </source>
</evidence>
<dbReference type="EMBL" id="JACIDW010000002">
    <property type="protein sequence ID" value="MBB3963345.1"/>
    <property type="molecule type" value="Genomic_DNA"/>
</dbReference>
<dbReference type="InterPro" id="IPR029060">
    <property type="entry name" value="PIN-like_dom_sf"/>
</dbReference>